<keyword evidence="1 2" id="KW-0238">DNA-binding</keyword>
<evidence type="ECO:0000256" key="1">
    <source>
        <dbReference type="ARBA" id="ARBA00023125"/>
    </source>
</evidence>
<dbReference type="RefSeq" id="WP_008428887.1">
    <property type="nucleotide sequence ID" value="NZ_AEPB01000011.1"/>
</dbReference>
<feature type="domain" description="HTH tetR-type" evidence="3">
    <location>
        <begin position="10"/>
        <end position="70"/>
    </location>
</feature>
<proteinExistence type="predicted"/>
<dbReference type="AlphaFoldDB" id="E7RDX2"/>
<comment type="caution">
    <text evidence="4">The sequence shown here is derived from an EMBL/GenBank/DDBJ whole genome shotgun (WGS) entry which is preliminary data.</text>
</comment>
<protein>
    <recommendedName>
        <fullName evidence="3">HTH tetR-type domain-containing protein</fullName>
    </recommendedName>
</protein>
<evidence type="ECO:0000313" key="4">
    <source>
        <dbReference type="EMBL" id="EGA90786.1"/>
    </source>
</evidence>
<dbReference type="GO" id="GO:0003677">
    <property type="term" value="F:DNA binding"/>
    <property type="evidence" value="ECO:0007669"/>
    <property type="project" value="UniProtKB-UniRule"/>
</dbReference>
<dbReference type="PROSITE" id="PS50977">
    <property type="entry name" value="HTH_TETR_2"/>
    <property type="match status" value="1"/>
</dbReference>
<dbReference type="InterPro" id="IPR050624">
    <property type="entry name" value="HTH-type_Tx_Regulator"/>
</dbReference>
<dbReference type="Gene3D" id="1.10.357.10">
    <property type="entry name" value="Tetracycline Repressor, domain 2"/>
    <property type="match status" value="1"/>
</dbReference>
<feature type="DNA-binding region" description="H-T-H motif" evidence="2">
    <location>
        <begin position="33"/>
        <end position="52"/>
    </location>
</feature>
<evidence type="ECO:0000313" key="5">
    <source>
        <dbReference type="Proteomes" id="UP000003052"/>
    </source>
</evidence>
<dbReference type="EMBL" id="AEPB01000011">
    <property type="protein sequence ID" value="EGA90786.1"/>
    <property type="molecule type" value="Genomic_DNA"/>
</dbReference>
<gene>
    <name evidence="4" type="ORF">GPDM_03270</name>
</gene>
<organism evidence="4 5">
    <name type="scientific">Planococcus donghaensis MPA1U2</name>
    <dbReference type="NCBI Taxonomy" id="933115"/>
    <lineage>
        <taxon>Bacteria</taxon>
        <taxon>Bacillati</taxon>
        <taxon>Bacillota</taxon>
        <taxon>Bacilli</taxon>
        <taxon>Bacillales</taxon>
        <taxon>Caryophanaceae</taxon>
        <taxon>Planococcus</taxon>
    </lineage>
</organism>
<name>E7RDX2_9BACL</name>
<dbReference type="Pfam" id="PF00440">
    <property type="entry name" value="TetR_N"/>
    <property type="match status" value="1"/>
</dbReference>
<dbReference type="Pfam" id="PF14278">
    <property type="entry name" value="TetR_C_8"/>
    <property type="match status" value="1"/>
</dbReference>
<dbReference type="OrthoDB" id="9810250at2"/>
<accession>E7RDX2</accession>
<evidence type="ECO:0000256" key="2">
    <source>
        <dbReference type="PROSITE-ProRule" id="PRU00335"/>
    </source>
</evidence>
<dbReference type="InterPro" id="IPR009057">
    <property type="entry name" value="Homeodomain-like_sf"/>
</dbReference>
<dbReference type="Proteomes" id="UP000003052">
    <property type="component" value="Unassembled WGS sequence"/>
</dbReference>
<dbReference type="PANTHER" id="PTHR43479:SF7">
    <property type="entry name" value="TETR-FAMILY TRANSCRIPTIONAL REGULATOR"/>
    <property type="match status" value="1"/>
</dbReference>
<dbReference type="PANTHER" id="PTHR43479">
    <property type="entry name" value="ACREF/ENVCD OPERON REPRESSOR-RELATED"/>
    <property type="match status" value="1"/>
</dbReference>
<reference evidence="4 5" key="1">
    <citation type="journal article" date="2011" name="J. Bacteriol.">
        <title>The Draft Genome of Planococcus donghaensis MPA1U2 Reveals Nonsporulation Pathways Controlled by a Conserved Spo0A Regulon.</title>
        <authorList>
            <person name="Pearson M.D."/>
            <person name="Noller H.F."/>
        </authorList>
    </citation>
    <scope>NUCLEOTIDE SEQUENCE [LARGE SCALE GENOMIC DNA]</scope>
    <source>
        <strain evidence="4 5">MPA1U2</strain>
    </source>
</reference>
<sequence length="196" mass="22565">MPNTEDRRILRTQKMLKNALLQLLTEKELSQLTITEVAKQAGCNRVTFYSHYKDLNELLAAIVEDYLDGLADYFRKSFQGLERFSSTDVQRQLPIFEYIYQHQSIFTLIITGEILPGSQNQFCEALAQVAATELRLEEESDLEIPTLNSFMTYGTLGFFLYWIKQDFKDSPEVMAAKLAKLHGKMYDGSVVLDKKL</sequence>
<evidence type="ECO:0000259" key="3">
    <source>
        <dbReference type="PROSITE" id="PS50977"/>
    </source>
</evidence>
<dbReference type="SUPFAM" id="SSF46689">
    <property type="entry name" value="Homeodomain-like"/>
    <property type="match status" value="1"/>
</dbReference>
<dbReference type="InterPro" id="IPR039532">
    <property type="entry name" value="TetR_C_Firmicutes"/>
</dbReference>
<dbReference type="eggNOG" id="COG1309">
    <property type="taxonomic scope" value="Bacteria"/>
</dbReference>
<dbReference type="InterPro" id="IPR001647">
    <property type="entry name" value="HTH_TetR"/>
</dbReference>